<dbReference type="EMBL" id="LYXU01000001">
    <property type="protein sequence ID" value="OBS29411.1"/>
    <property type="molecule type" value="Genomic_DNA"/>
</dbReference>
<evidence type="ECO:0000313" key="2">
    <source>
        <dbReference type="Proteomes" id="UP000091967"/>
    </source>
</evidence>
<evidence type="ECO:0000313" key="1">
    <source>
        <dbReference type="EMBL" id="OBS29411.1"/>
    </source>
</evidence>
<gene>
    <name evidence="1" type="ORF">FPOA_03348</name>
</gene>
<organism evidence="1 2">
    <name type="scientific">Fusarium poae</name>
    <dbReference type="NCBI Taxonomy" id="36050"/>
    <lineage>
        <taxon>Eukaryota</taxon>
        <taxon>Fungi</taxon>
        <taxon>Dikarya</taxon>
        <taxon>Ascomycota</taxon>
        <taxon>Pezizomycotina</taxon>
        <taxon>Sordariomycetes</taxon>
        <taxon>Hypocreomycetidae</taxon>
        <taxon>Hypocreales</taxon>
        <taxon>Nectriaceae</taxon>
        <taxon>Fusarium</taxon>
    </lineage>
</organism>
<dbReference type="AlphaFoldDB" id="A0A1B8B9K8"/>
<comment type="caution">
    <text evidence="1">The sequence shown here is derived from an EMBL/GenBank/DDBJ whole genome shotgun (WGS) entry which is preliminary data.</text>
</comment>
<name>A0A1B8B9K8_FUSPO</name>
<dbReference type="Proteomes" id="UP000091967">
    <property type="component" value="Unassembled WGS sequence"/>
</dbReference>
<accession>A0A1B8B9K8</accession>
<protein>
    <submittedName>
        <fullName evidence="1">Uncharacterized protein</fullName>
    </submittedName>
</protein>
<keyword evidence="2" id="KW-1185">Reference proteome</keyword>
<proteinExistence type="predicted"/>
<sequence>MPRRTMLDTYEGRLPAGLQRVGQDFDNKVYTFRAADSTLWEFLIADRRLINYADDEAKDEAARRDAMQSVVRHWGRDIATWS</sequence>
<reference evidence="1 2" key="1">
    <citation type="submission" date="2016-06" db="EMBL/GenBank/DDBJ databases">
        <title>Living apart together: crosstalk between the core and supernumerary genomes in a fungal plant pathogen.</title>
        <authorList>
            <person name="Vanheule A."/>
            <person name="Audenaert K."/>
            <person name="Warris S."/>
            <person name="Van De Geest H."/>
            <person name="Schijlen E."/>
            <person name="Hofte M."/>
            <person name="De Saeger S."/>
            <person name="Haesaert G."/>
            <person name="Waalwijk C."/>
            <person name="Van Der Lee T."/>
        </authorList>
    </citation>
    <scope>NUCLEOTIDE SEQUENCE [LARGE SCALE GENOMIC DNA]</scope>
    <source>
        <strain evidence="1 2">2516</strain>
    </source>
</reference>